<reference evidence="1" key="1">
    <citation type="submission" date="2014-11" db="EMBL/GenBank/DDBJ databases">
        <authorList>
            <person name="Otto D Thomas"/>
            <person name="Naeem Raeece"/>
        </authorList>
    </citation>
    <scope>NUCLEOTIDE SEQUENCE</scope>
</reference>
<gene>
    <name evidence="1" type="ORF">Cvel_33960</name>
</gene>
<accession>A0A0G4HZE4</accession>
<protein>
    <submittedName>
        <fullName evidence="1">Uncharacterized protein</fullName>
    </submittedName>
</protein>
<dbReference type="EMBL" id="CDMZ01004504">
    <property type="protein sequence ID" value="CEM49947.1"/>
    <property type="molecule type" value="Genomic_DNA"/>
</dbReference>
<sequence length="113" mass="12047">MVLGELGTADEILVRREVGDMGSSHFSGALLGGDNGMVVLDCTEGGQAGAGGEGTAVPEWSPANRVQRYGEADQGGKWACLVQDDPIEMWAGGMSHFLYQVLKNPKDYTWSLE</sequence>
<name>A0A0G4HZE4_9ALVE</name>
<dbReference type="VEuPathDB" id="CryptoDB:Cvel_33960"/>
<proteinExistence type="predicted"/>
<dbReference type="AlphaFoldDB" id="A0A0G4HZE4"/>
<organism evidence="1">
    <name type="scientific">Chromera velia CCMP2878</name>
    <dbReference type="NCBI Taxonomy" id="1169474"/>
    <lineage>
        <taxon>Eukaryota</taxon>
        <taxon>Sar</taxon>
        <taxon>Alveolata</taxon>
        <taxon>Colpodellida</taxon>
        <taxon>Chromeraceae</taxon>
        <taxon>Chromera</taxon>
    </lineage>
</organism>
<evidence type="ECO:0000313" key="1">
    <source>
        <dbReference type="EMBL" id="CEM49947.1"/>
    </source>
</evidence>